<dbReference type="Pfam" id="PF04389">
    <property type="entry name" value="Peptidase_M28"/>
    <property type="match status" value="1"/>
</dbReference>
<accession>A0ABS6W4A0</accession>
<evidence type="ECO:0000313" key="2">
    <source>
        <dbReference type="EMBL" id="MBW2962707.1"/>
    </source>
</evidence>
<dbReference type="EMBL" id="JAHWDF010000016">
    <property type="protein sequence ID" value="MBW2962707.1"/>
    <property type="molecule type" value="Genomic_DNA"/>
</dbReference>
<gene>
    <name evidence="2" type="ORF">KW502_12985</name>
</gene>
<name>A0ABS6W4A0_9FLAO</name>
<evidence type="ECO:0000259" key="1">
    <source>
        <dbReference type="Pfam" id="PF04389"/>
    </source>
</evidence>
<dbReference type="PROSITE" id="PS51257">
    <property type="entry name" value="PROKAR_LIPOPROTEIN"/>
    <property type="match status" value="1"/>
</dbReference>
<organism evidence="2 3">
    <name type="scientific">Mesonia aestuariivivens</name>
    <dbReference type="NCBI Taxonomy" id="2796128"/>
    <lineage>
        <taxon>Bacteria</taxon>
        <taxon>Pseudomonadati</taxon>
        <taxon>Bacteroidota</taxon>
        <taxon>Flavobacteriia</taxon>
        <taxon>Flavobacteriales</taxon>
        <taxon>Flavobacteriaceae</taxon>
        <taxon>Mesonia</taxon>
    </lineage>
</organism>
<reference evidence="2 3" key="1">
    <citation type="submission" date="2021-07" db="EMBL/GenBank/DDBJ databases">
        <title>Mesonia aestuariivivens sp. nov., isolated from a tidal flat.</title>
        <authorList>
            <person name="Kim Y.-O."/>
            <person name="Yoon J.-H."/>
        </authorList>
    </citation>
    <scope>NUCLEOTIDE SEQUENCE [LARGE SCALE GENOMIC DNA]</scope>
    <source>
        <strain evidence="2 3">JHPTF-M18</strain>
    </source>
</reference>
<dbReference type="PANTHER" id="PTHR12147:SF26">
    <property type="entry name" value="PEPTIDASE M28 DOMAIN-CONTAINING PROTEIN"/>
    <property type="match status" value="1"/>
</dbReference>
<feature type="domain" description="Peptidase M28" evidence="1">
    <location>
        <begin position="93"/>
        <end position="298"/>
    </location>
</feature>
<dbReference type="PANTHER" id="PTHR12147">
    <property type="entry name" value="METALLOPEPTIDASE M28 FAMILY MEMBER"/>
    <property type="match status" value="1"/>
</dbReference>
<dbReference type="InterPro" id="IPR007484">
    <property type="entry name" value="Peptidase_M28"/>
</dbReference>
<dbReference type="RefSeq" id="WP_219040988.1">
    <property type="nucleotide sequence ID" value="NZ_JAHWDF010000016.1"/>
</dbReference>
<keyword evidence="3" id="KW-1185">Reference proteome</keyword>
<dbReference type="Proteomes" id="UP000719267">
    <property type="component" value="Unassembled WGS sequence"/>
</dbReference>
<sequence>MRKILYILGFIGAVGCAQSHRENKEHNYQISEAAIEANLNYLASDELKGRKFGSEEINTAANYVEEIYKKHNIKPYYKTYRDSFSHRGKSGFNLIAIKEGSDPVLKNEIIILGAHYDHIGVVVEAKQVNQDSIANGANDNSAGTVSVLELAKYFSTVETKRSLMYVLFSAEEEGLIGSKHLAKRLAEEKVPIYVMLNFEMIGVPLENVNYTAYLTGFENSNLAEKFNKYADAEVFGFFEKAKEFQLFKRSDNFPFYQEMNIPAQTLCTFDFSNYPYYHHVSDEAKLMDVTHMKNLVEQVIPGIEGMANSTEKEIQLNEKK</sequence>
<comment type="caution">
    <text evidence="2">The sequence shown here is derived from an EMBL/GenBank/DDBJ whole genome shotgun (WGS) entry which is preliminary data.</text>
</comment>
<evidence type="ECO:0000313" key="3">
    <source>
        <dbReference type="Proteomes" id="UP000719267"/>
    </source>
</evidence>
<dbReference type="InterPro" id="IPR045175">
    <property type="entry name" value="M28_fam"/>
</dbReference>
<proteinExistence type="predicted"/>
<protein>
    <submittedName>
        <fullName evidence="2">M28 family peptidase</fullName>
    </submittedName>
</protein>